<feature type="region of interest" description="Disordered" evidence="1">
    <location>
        <begin position="170"/>
        <end position="205"/>
    </location>
</feature>
<reference evidence="7 8" key="1">
    <citation type="submission" date="2019-03" db="EMBL/GenBank/DDBJ databases">
        <title>Sequencing 25 genomes of Wallemia mellicola.</title>
        <authorList>
            <person name="Gostincar C."/>
        </authorList>
    </citation>
    <scope>NUCLEOTIDE SEQUENCE [LARGE SCALE GENOMIC DNA]</scope>
    <source>
        <strain evidence="3 9">EXF-1262</strain>
        <strain evidence="5 7">EXF-1277</strain>
        <strain evidence="2 10">EXF-6152</strain>
        <strain evidence="6 11">EXF-757</strain>
        <strain evidence="4 8">EXF-8738</strain>
    </source>
</reference>
<evidence type="ECO:0000313" key="6">
    <source>
        <dbReference type="EMBL" id="TIC63701.1"/>
    </source>
</evidence>
<evidence type="ECO:0000313" key="9">
    <source>
        <dbReference type="Proteomes" id="UP000307169"/>
    </source>
</evidence>
<evidence type="ECO:0000313" key="3">
    <source>
        <dbReference type="EMBL" id="TIB97512.1"/>
    </source>
</evidence>
<dbReference type="EMBL" id="SPRX01000043">
    <property type="protein sequence ID" value="TIC63701.1"/>
    <property type="molecule type" value="Genomic_DNA"/>
</dbReference>
<comment type="caution">
    <text evidence="2">The sequence shown here is derived from an EMBL/GenBank/DDBJ whole genome shotgun (WGS) entry which is preliminary data.</text>
</comment>
<gene>
    <name evidence="6" type="ORF">E3Q01_03191</name>
    <name evidence="5" type="ORF">E3Q03_03203</name>
    <name evidence="4" type="ORF">E3Q10_03235</name>
    <name evidence="3" type="ORF">E3Q17_03364</name>
    <name evidence="2" type="ORF">E3Q22_03421</name>
</gene>
<feature type="region of interest" description="Disordered" evidence="1">
    <location>
        <begin position="118"/>
        <end position="157"/>
    </location>
</feature>
<dbReference type="EMBL" id="SPRV01000040">
    <property type="protein sequence ID" value="TIC60476.1"/>
    <property type="molecule type" value="Genomic_DNA"/>
</dbReference>
<name>A0A4V4MH77_9BASI</name>
<protein>
    <submittedName>
        <fullName evidence="2">Uncharacterized protein</fullName>
    </submittedName>
</protein>
<evidence type="ECO:0000256" key="1">
    <source>
        <dbReference type="SAM" id="MobiDB-lite"/>
    </source>
</evidence>
<evidence type="ECO:0000313" key="4">
    <source>
        <dbReference type="EMBL" id="TIC28352.1"/>
    </source>
</evidence>
<evidence type="ECO:0000313" key="10">
    <source>
        <dbReference type="Proteomes" id="UP000310685"/>
    </source>
</evidence>
<dbReference type="EMBL" id="SPRC01000043">
    <property type="protein sequence ID" value="TIB76682.1"/>
    <property type="molecule type" value="Genomic_DNA"/>
</dbReference>
<dbReference type="EMBL" id="SPRO01000041">
    <property type="protein sequence ID" value="TIC28352.1"/>
    <property type="molecule type" value="Genomic_DNA"/>
</dbReference>
<dbReference type="Proteomes" id="UP000305647">
    <property type="component" value="Unassembled WGS sequence"/>
</dbReference>
<evidence type="ECO:0000313" key="11">
    <source>
        <dbReference type="Proteomes" id="UP000310708"/>
    </source>
</evidence>
<proteinExistence type="predicted"/>
<dbReference type="Proteomes" id="UP000310708">
    <property type="component" value="Unassembled WGS sequence"/>
</dbReference>
<accession>A0A4V4MH77</accession>
<dbReference type="Proteomes" id="UP000305362">
    <property type="component" value="Unassembled WGS sequence"/>
</dbReference>
<organism evidence="2 10">
    <name type="scientific">Wallemia mellicola</name>
    <dbReference type="NCBI Taxonomy" id="1708541"/>
    <lineage>
        <taxon>Eukaryota</taxon>
        <taxon>Fungi</taxon>
        <taxon>Dikarya</taxon>
        <taxon>Basidiomycota</taxon>
        <taxon>Wallemiomycotina</taxon>
        <taxon>Wallemiomycetes</taxon>
        <taxon>Wallemiales</taxon>
        <taxon>Wallemiaceae</taxon>
        <taxon>Wallemia</taxon>
    </lineage>
</organism>
<evidence type="ECO:0000313" key="7">
    <source>
        <dbReference type="Proteomes" id="UP000305362"/>
    </source>
</evidence>
<feature type="compositionally biased region" description="Low complexity" evidence="1">
    <location>
        <begin position="1"/>
        <end position="14"/>
    </location>
</feature>
<dbReference type="OrthoDB" id="3360374at2759"/>
<dbReference type="AlphaFoldDB" id="A0A4V4MH77"/>
<dbReference type="Proteomes" id="UP000310685">
    <property type="component" value="Unassembled WGS sequence"/>
</dbReference>
<evidence type="ECO:0000313" key="2">
    <source>
        <dbReference type="EMBL" id="TIB76682.1"/>
    </source>
</evidence>
<feature type="region of interest" description="Disordered" evidence="1">
    <location>
        <begin position="1"/>
        <end position="20"/>
    </location>
</feature>
<sequence length="237" mass="26003">MDAPAARRSASGRAQLLNGLRRPSQIEQQEFIQQATIEQLARLQAQTEEIFAQMHLDPTKGNHRENASNNMQNSIRNRRMSSNPPSISHLRAPNNSASFKGRRPASLNLSALNTSTPIHEDKEIQLPQSATHNRNNNKKKTYSNLGLLPPVPQSAPANGRNTSFRVPSAMNSAGATPQGCVRQPRGPPSENLEGTNFSSRQRKLASRRLSGLANIAEARRRVSIAPSDEPIHASNDD</sequence>
<dbReference type="EMBL" id="SPRH01000047">
    <property type="protein sequence ID" value="TIB97512.1"/>
    <property type="molecule type" value="Genomic_DNA"/>
</dbReference>
<feature type="region of interest" description="Disordered" evidence="1">
    <location>
        <begin position="75"/>
        <end position="103"/>
    </location>
</feature>
<dbReference type="Proteomes" id="UP000307169">
    <property type="component" value="Unassembled WGS sequence"/>
</dbReference>
<evidence type="ECO:0000313" key="8">
    <source>
        <dbReference type="Proteomes" id="UP000305647"/>
    </source>
</evidence>
<feature type="compositionally biased region" description="Polar residues" evidence="1">
    <location>
        <begin position="75"/>
        <end position="86"/>
    </location>
</feature>
<evidence type="ECO:0000313" key="5">
    <source>
        <dbReference type="EMBL" id="TIC60476.1"/>
    </source>
</evidence>